<evidence type="ECO:0000313" key="2">
    <source>
        <dbReference type="EMBL" id="EDM29177.1"/>
    </source>
</evidence>
<dbReference type="AlphaFoldDB" id="A6DG60"/>
<organism evidence="2 3">
    <name type="scientific">Lentisphaera araneosa HTCC2155</name>
    <dbReference type="NCBI Taxonomy" id="313628"/>
    <lineage>
        <taxon>Bacteria</taxon>
        <taxon>Pseudomonadati</taxon>
        <taxon>Lentisphaerota</taxon>
        <taxon>Lentisphaeria</taxon>
        <taxon>Lentisphaerales</taxon>
        <taxon>Lentisphaeraceae</taxon>
        <taxon>Lentisphaera</taxon>
    </lineage>
</organism>
<dbReference type="Gene3D" id="3.40.190.170">
    <property type="entry name" value="Bacterial extracellular solute-binding protein, family 7"/>
    <property type="match status" value="1"/>
</dbReference>
<evidence type="ECO:0000256" key="1">
    <source>
        <dbReference type="ARBA" id="ARBA00022729"/>
    </source>
</evidence>
<dbReference type="PIRSF" id="PIRSF006470">
    <property type="entry name" value="DctB"/>
    <property type="match status" value="1"/>
</dbReference>
<proteinExistence type="predicted"/>
<dbReference type="RefSeq" id="WP_007276907.1">
    <property type="nucleotide sequence ID" value="NZ_ABCK01000002.1"/>
</dbReference>
<keyword evidence="2" id="KW-0689">Ribosomal protein</keyword>
<dbReference type="GO" id="GO:0005840">
    <property type="term" value="C:ribosome"/>
    <property type="evidence" value="ECO:0007669"/>
    <property type="project" value="UniProtKB-KW"/>
</dbReference>
<sequence>MSKQRKSGFFAGVLVGVLAATIIFSFVTRYNKSNGSQQKNITTIKLAHTLDTKHPVHLGMVYMKKRLEEISNNQATLEIFPSGVLGSETKCIEMLQNGVLAMTKTSTSPMEGFVPEMGVFSLPYVFRSREHFWNVLDSKIGKDLLLKGESRNLRGICYFDAGSRNFYTTKKPVLTPEDLNKQKIRVMNSKTAIDMIKALGGSPTPIAWGELYSALNQGVVDGAENNPPSYYNNGHHKVSKHFSLDGHTRVPDMLVISSKIWKSYSPELQTWLQQAADEASQYQRELWAQKSKEALAAAEKEGAKIYYPDIQPFIDKTKSMIDGLKDTAVGDIYRRIQETK</sequence>
<dbReference type="Pfam" id="PF03480">
    <property type="entry name" value="DctP"/>
    <property type="match status" value="1"/>
</dbReference>
<dbReference type="OrthoDB" id="8690069at2"/>
<name>A6DG60_9BACT</name>
<dbReference type="InterPro" id="IPR004682">
    <property type="entry name" value="TRAP_DctP"/>
</dbReference>
<dbReference type="PANTHER" id="PTHR33376">
    <property type="match status" value="1"/>
</dbReference>
<keyword evidence="1" id="KW-0732">Signal</keyword>
<dbReference type="GO" id="GO:0030246">
    <property type="term" value="F:carbohydrate binding"/>
    <property type="evidence" value="ECO:0007669"/>
    <property type="project" value="TreeGrafter"/>
</dbReference>
<accession>A6DG60</accession>
<comment type="caution">
    <text evidence="2">The sequence shown here is derived from an EMBL/GenBank/DDBJ whole genome shotgun (WGS) entry which is preliminary data.</text>
</comment>
<dbReference type="GO" id="GO:0055085">
    <property type="term" value="P:transmembrane transport"/>
    <property type="evidence" value="ECO:0007669"/>
    <property type="project" value="InterPro"/>
</dbReference>
<dbReference type="eggNOG" id="COG1638">
    <property type="taxonomic scope" value="Bacteria"/>
</dbReference>
<dbReference type="Proteomes" id="UP000004947">
    <property type="component" value="Unassembled WGS sequence"/>
</dbReference>
<reference evidence="2 3" key="1">
    <citation type="journal article" date="2010" name="J. Bacteriol.">
        <title>Genome sequence of Lentisphaera araneosa HTCC2155T, the type species of the order Lentisphaerales in the phylum Lentisphaerae.</title>
        <authorList>
            <person name="Thrash J.C."/>
            <person name="Cho J.C."/>
            <person name="Vergin K.L."/>
            <person name="Morris R.M."/>
            <person name="Giovannoni S.J."/>
        </authorList>
    </citation>
    <scope>NUCLEOTIDE SEQUENCE [LARGE SCALE GENOMIC DNA]</scope>
    <source>
        <strain evidence="2 3">HTCC2155</strain>
    </source>
</reference>
<dbReference type="STRING" id="313628.LNTAR_22344"/>
<dbReference type="InterPro" id="IPR018389">
    <property type="entry name" value="DctP_fam"/>
</dbReference>
<dbReference type="NCBIfam" id="NF037995">
    <property type="entry name" value="TRAP_S1"/>
    <property type="match status" value="1"/>
</dbReference>
<dbReference type="NCBIfam" id="TIGR00787">
    <property type="entry name" value="dctP"/>
    <property type="match status" value="1"/>
</dbReference>
<keyword evidence="3" id="KW-1185">Reference proteome</keyword>
<keyword evidence="2" id="KW-0687">Ribonucleoprotein</keyword>
<protein>
    <submittedName>
        <fullName evidence="2">Ribosomal protein L22</fullName>
    </submittedName>
</protein>
<dbReference type="EMBL" id="ABCK01000002">
    <property type="protein sequence ID" value="EDM29177.1"/>
    <property type="molecule type" value="Genomic_DNA"/>
</dbReference>
<gene>
    <name evidence="2" type="ORF">LNTAR_22344</name>
</gene>
<dbReference type="CDD" id="cd13671">
    <property type="entry name" value="PBP2_TRAP_SBP_like_3"/>
    <property type="match status" value="1"/>
</dbReference>
<dbReference type="InterPro" id="IPR038404">
    <property type="entry name" value="TRAP_DctP_sf"/>
</dbReference>
<dbReference type="PANTHER" id="PTHR33376:SF2">
    <property type="entry name" value="DICARBOXYLATE-BINDING PERIPLASMIC PROTEIN"/>
    <property type="match status" value="1"/>
</dbReference>
<evidence type="ECO:0000313" key="3">
    <source>
        <dbReference type="Proteomes" id="UP000004947"/>
    </source>
</evidence>
<dbReference type="GO" id="GO:0030288">
    <property type="term" value="C:outer membrane-bounded periplasmic space"/>
    <property type="evidence" value="ECO:0007669"/>
    <property type="project" value="InterPro"/>
</dbReference>